<reference evidence="7 8" key="1">
    <citation type="submission" date="2019-03" db="EMBL/GenBank/DDBJ databases">
        <title>Single cell metagenomics reveals metabolic interactions within the superorganism composed of flagellate Streblomastix strix and complex community of Bacteroidetes bacteria on its surface.</title>
        <authorList>
            <person name="Treitli S.C."/>
            <person name="Kolisko M."/>
            <person name="Husnik F."/>
            <person name="Keeling P."/>
            <person name="Hampl V."/>
        </authorList>
    </citation>
    <scope>NUCLEOTIDE SEQUENCE [LARGE SCALE GENOMIC DNA]</scope>
    <source>
        <strain evidence="7">ST1C</strain>
    </source>
</reference>
<dbReference type="InterPro" id="IPR004344">
    <property type="entry name" value="TTL/TTLL_fam"/>
</dbReference>
<evidence type="ECO:0000313" key="8">
    <source>
        <dbReference type="Proteomes" id="UP000324800"/>
    </source>
</evidence>
<keyword evidence="1" id="KW-0436">Ligase</keyword>
<dbReference type="PROSITE" id="PS51221">
    <property type="entry name" value="TTL"/>
    <property type="match status" value="1"/>
</dbReference>
<dbReference type="Proteomes" id="UP000324800">
    <property type="component" value="Unassembled WGS sequence"/>
</dbReference>
<sequence length="546" mass="62909">MTRLVRALFSEMPSTILFGKRENLEVYAFSRPDFFPRLKLTSPSSILVRKTFANAGFGVIRSDSDARWLSLWGIPKRLGEYSDMNAMQRVSHFPSTYEVGRKDRLAWNLQRLTKKVGSWAYSFFPHTFVLPRDSYLLKQHLTSAASHRFIARLTSSQTNNSNQQSQTNLINESIPYYSQLQNTEREQEFYISKPVSSARGIGVHLVSNPLQLPQDTKAIIQRYISHPLLVNGYKIDIRIYIAVTGVNPFRIYMFPQGLVRFASEEYIPLKHKRGGSKGSIGKIKKKKNKQNNNQQEEQKQSQSEDMNESEDENDSKSISSQKPDSPSLTSQSPQQSSSNPISQSIRFCHLTNFSINKKRKSEWNKPGNEWMIPAKQAWIRRRMNIRRKRKSKQDQKQNNDPNINTDKMKAELQNFSQKPISQQQSFSQQRQKYINSFYPPLPIGDSDGDGTKWTLTELRLFIRYILGADDTLVIHRIQDVIIKALLSASQPFSATSYALHQYAQNGWELFGADILLDENLRPWILEINTSPSLQASSRFDLILLKE</sequence>
<dbReference type="GO" id="GO:0036064">
    <property type="term" value="C:ciliary basal body"/>
    <property type="evidence" value="ECO:0007669"/>
    <property type="project" value="TreeGrafter"/>
</dbReference>
<evidence type="ECO:0000256" key="4">
    <source>
        <dbReference type="ARBA" id="ARBA00041448"/>
    </source>
</evidence>
<accession>A0A5J4X6Y5</accession>
<evidence type="ECO:0000256" key="6">
    <source>
        <dbReference type="SAM" id="MobiDB-lite"/>
    </source>
</evidence>
<feature type="region of interest" description="Disordered" evidence="6">
    <location>
        <begin position="386"/>
        <end position="405"/>
    </location>
</feature>
<feature type="region of interest" description="Disordered" evidence="6">
    <location>
        <begin position="272"/>
        <end position="343"/>
    </location>
</feature>
<evidence type="ECO:0000313" key="7">
    <source>
        <dbReference type="EMBL" id="KAA6402526.1"/>
    </source>
</evidence>
<gene>
    <name evidence="7" type="ORF">EZS28_001949</name>
</gene>
<dbReference type="GO" id="GO:0070740">
    <property type="term" value="F:tubulin-glutamic acid ligase activity"/>
    <property type="evidence" value="ECO:0007669"/>
    <property type="project" value="TreeGrafter"/>
</dbReference>
<dbReference type="GO" id="GO:0005524">
    <property type="term" value="F:ATP binding"/>
    <property type="evidence" value="ECO:0007669"/>
    <property type="project" value="UniProtKB-KW"/>
</dbReference>
<keyword evidence="2" id="KW-0547">Nucleotide-binding</keyword>
<dbReference type="OrthoDB" id="202825at2759"/>
<feature type="compositionally biased region" description="Low complexity" evidence="6">
    <location>
        <begin position="290"/>
        <end position="304"/>
    </location>
</feature>
<evidence type="ECO:0000256" key="3">
    <source>
        <dbReference type="ARBA" id="ARBA00022840"/>
    </source>
</evidence>
<name>A0A5J4X6Y5_9EUKA</name>
<evidence type="ECO:0000256" key="5">
    <source>
        <dbReference type="ARBA" id="ARBA00049274"/>
    </source>
</evidence>
<evidence type="ECO:0000256" key="2">
    <source>
        <dbReference type="ARBA" id="ARBA00022741"/>
    </source>
</evidence>
<comment type="catalytic activity">
    <reaction evidence="5">
        <text>L-glutamyl-[protein] + L-glutamate + ATP = gamma-L-glutamyl-L-glutamyl-[protein] + ADP + phosphate + H(+)</text>
        <dbReference type="Rhea" id="RHEA:60144"/>
        <dbReference type="Rhea" id="RHEA-COMP:10208"/>
        <dbReference type="Rhea" id="RHEA-COMP:15517"/>
        <dbReference type="ChEBI" id="CHEBI:15378"/>
        <dbReference type="ChEBI" id="CHEBI:29973"/>
        <dbReference type="ChEBI" id="CHEBI:29985"/>
        <dbReference type="ChEBI" id="CHEBI:30616"/>
        <dbReference type="ChEBI" id="CHEBI:43474"/>
        <dbReference type="ChEBI" id="CHEBI:143622"/>
        <dbReference type="ChEBI" id="CHEBI:456216"/>
    </reaction>
    <physiologicalReaction direction="left-to-right" evidence="5">
        <dbReference type="Rhea" id="RHEA:60145"/>
    </physiologicalReaction>
</comment>
<organism evidence="7 8">
    <name type="scientific">Streblomastix strix</name>
    <dbReference type="NCBI Taxonomy" id="222440"/>
    <lineage>
        <taxon>Eukaryota</taxon>
        <taxon>Metamonada</taxon>
        <taxon>Preaxostyla</taxon>
        <taxon>Oxymonadida</taxon>
        <taxon>Streblomastigidae</taxon>
        <taxon>Streblomastix</taxon>
    </lineage>
</organism>
<dbReference type="SUPFAM" id="SSF56059">
    <property type="entry name" value="Glutathione synthetase ATP-binding domain-like"/>
    <property type="match status" value="1"/>
</dbReference>
<dbReference type="GO" id="GO:0015631">
    <property type="term" value="F:tubulin binding"/>
    <property type="evidence" value="ECO:0007669"/>
    <property type="project" value="TreeGrafter"/>
</dbReference>
<dbReference type="EMBL" id="SNRW01000221">
    <property type="protein sequence ID" value="KAA6402526.1"/>
    <property type="molecule type" value="Genomic_DNA"/>
</dbReference>
<dbReference type="Gene3D" id="3.30.470.20">
    <property type="entry name" value="ATP-grasp fold, B domain"/>
    <property type="match status" value="1"/>
</dbReference>
<keyword evidence="3" id="KW-0067">ATP-binding</keyword>
<feature type="compositionally biased region" description="Low complexity" evidence="6">
    <location>
        <begin position="316"/>
        <end position="343"/>
    </location>
</feature>
<evidence type="ECO:0000256" key="1">
    <source>
        <dbReference type="ARBA" id="ARBA00022598"/>
    </source>
</evidence>
<dbReference type="PANTHER" id="PTHR12241:SF145">
    <property type="entry name" value="TUBULIN POLYGLUTAMYLASE TTLL5"/>
    <property type="match status" value="1"/>
</dbReference>
<protein>
    <recommendedName>
        <fullName evidence="4">Tubulin--tyrosine ligase-like protein 5</fullName>
    </recommendedName>
</protein>
<dbReference type="AlphaFoldDB" id="A0A5J4X6Y5"/>
<dbReference type="PANTHER" id="PTHR12241">
    <property type="entry name" value="TUBULIN POLYGLUTAMYLASE"/>
    <property type="match status" value="1"/>
</dbReference>
<comment type="caution">
    <text evidence="7">The sequence shown here is derived from an EMBL/GenBank/DDBJ whole genome shotgun (WGS) entry which is preliminary data.</text>
</comment>
<dbReference type="Pfam" id="PF03133">
    <property type="entry name" value="TTL"/>
    <property type="match status" value="2"/>
</dbReference>
<proteinExistence type="predicted"/>
<dbReference type="GO" id="GO:0000226">
    <property type="term" value="P:microtubule cytoskeleton organization"/>
    <property type="evidence" value="ECO:0007669"/>
    <property type="project" value="TreeGrafter"/>
</dbReference>